<dbReference type="SUPFAM" id="SSF117892">
    <property type="entry name" value="Band 7/SPFH domain"/>
    <property type="match status" value="1"/>
</dbReference>
<accession>A0A267DSC7</accession>
<name>A0A267DSC7_9PLAT</name>
<evidence type="ECO:0000256" key="4">
    <source>
        <dbReference type="RuleBase" id="RU366054"/>
    </source>
</evidence>
<evidence type="ECO:0000313" key="6">
    <source>
        <dbReference type="EMBL" id="PAA52201.1"/>
    </source>
</evidence>
<dbReference type="GO" id="GO:0072659">
    <property type="term" value="P:protein localization to plasma membrane"/>
    <property type="evidence" value="ECO:0007669"/>
    <property type="project" value="TreeGrafter"/>
</dbReference>
<evidence type="ECO:0000313" key="7">
    <source>
        <dbReference type="Proteomes" id="UP000215902"/>
    </source>
</evidence>
<dbReference type="GO" id="GO:2000049">
    <property type="term" value="P:positive regulation of cell-cell adhesion mediated by cadherin"/>
    <property type="evidence" value="ECO:0007669"/>
    <property type="project" value="TreeGrafter"/>
</dbReference>
<protein>
    <recommendedName>
        <fullName evidence="5">Band 7 domain-containing protein</fullName>
    </recommendedName>
</protein>
<dbReference type="InterPro" id="IPR036013">
    <property type="entry name" value="Band_7/SPFH_dom_sf"/>
</dbReference>
<evidence type="ECO:0000256" key="3">
    <source>
        <dbReference type="ARBA" id="ARBA00023136"/>
    </source>
</evidence>
<gene>
    <name evidence="6" type="ORF">BOX15_Mlig006348g1</name>
</gene>
<proteinExistence type="inferred from homology"/>
<dbReference type="GO" id="GO:0045807">
    <property type="term" value="P:positive regulation of endocytosis"/>
    <property type="evidence" value="ECO:0007669"/>
    <property type="project" value="TreeGrafter"/>
</dbReference>
<evidence type="ECO:0000259" key="5">
    <source>
        <dbReference type="Pfam" id="PF01145"/>
    </source>
</evidence>
<dbReference type="GO" id="GO:0002090">
    <property type="term" value="P:regulation of receptor internalization"/>
    <property type="evidence" value="ECO:0007669"/>
    <property type="project" value="TreeGrafter"/>
</dbReference>
<dbReference type="GO" id="GO:1901890">
    <property type="term" value="P:positive regulation of cell junction assembly"/>
    <property type="evidence" value="ECO:0007669"/>
    <property type="project" value="TreeGrafter"/>
</dbReference>
<dbReference type="GO" id="GO:0002020">
    <property type="term" value="F:protease binding"/>
    <property type="evidence" value="ECO:0007669"/>
    <property type="project" value="TreeGrafter"/>
</dbReference>
<evidence type="ECO:0000256" key="1">
    <source>
        <dbReference type="ARBA" id="ARBA00004370"/>
    </source>
</evidence>
<evidence type="ECO:0000256" key="2">
    <source>
        <dbReference type="ARBA" id="ARBA00007161"/>
    </source>
</evidence>
<dbReference type="OrthoDB" id="6080404at2759"/>
<dbReference type="InterPro" id="IPR027705">
    <property type="entry name" value="Flotillin_fam"/>
</dbReference>
<dbReference type="GO" id="GO:0016600">
    <property type="term" value="C:flotillin complex"/>
    <property type="evidence" value="ECO:0007669"/>
    <property type="project" value="TreeGrafter"/>
</dbReference>
<feature type="non-terminal residue" evidence="6">
    <location>
        <position position="1"/>
    </location>
</feature>
<feature type="domain" description="Band 7" evidence="5">
    <location>
        <begin position="49"/>
        <end position="209"/>
    </location>
</feature>
<sequence length="215" mass="24147">RKLDLHEIISNQNSNQTKSSGFSCAIVNSTRLVLHKLQDNMVFGCTTCKPNEALIITGCCYQSPVFVTNGWKCTIPGIHKVQRMPLNVMKITVESPRIYAKPGVTISVNGLSEVRINGWNQDMLAVAFDNFLGKKEHEIEAIVKEKLEAQQSAIIRQMSIDEIYMDRRKFCTAFFNAASADLERIGISVLSYRLEEVSDEDGYLKALGEARLRLS</sequence>
<keyword evidence="3" id="KW-0472">Membrane</keyword>
<dbReference type="GO" id="GO:0070528">
    <property type="term" value="P:protein kinase C signaling"/>
    <property type="evidence" value="ECO:0007669"/>
    <property type="project" value="TreeGrafter"/>
</dbReference>
<reference evidence="6 7" key="1">
    <citation type="submission" date="2017-06" db="EMBL/GenBank/DDBJ databases">
        <title>A platform for efficient transgenesis in Macrostomum lignano, a flatworm model organism for stem cell research.</title>
        <authorList>
            <person name="Berezikov E."/>
        </authorList>
    </citation>
    <scope>NUCLEOTIDE SEQUENCE [LARGE SCALE GENOMIC DNA]</scope>
    <source>
        <strain evidence="6">DV1</strain>
        <tissue evidence="6">Whole organism</tissue>
    </source>
</reference>
<dbReference type="STRING" id="282301.A0A267DSC7"/>
<comment type="similarity">
    <text evidence="2 4">Belongs to the band 7/mec-2 family. Flotillin subfamily.</text>
</comment>
<comment type="subcellular location">
    <subcellularLocation>
        <location evidence="1">Membrane</location>
    </subcellularLocation>
</comment>
<dbReference type="Pfam" id="PF01145">
    <property type="entry name" value="Band_7"/>
    <property type="match status" value="1"/>
</dbReference>
<dbReference type="GO" id="GO:0031410">
    <property type="term" value="C:cytoplasmic vesicle"/>
    <property type="evidence" value="ECO:0007669"/>
    <property type="project" value="TreeGrafter"/>
</dbReference>
<dbReference type="CDD" id="cd03399">
    <property type="entry name" value="SPFH_flotillin"/>
    <property type="match status" value="1"/>
</dbReference>
<comment type="caution">
    <text evidence="6">The sequence shown here is derived from an EMBL/GenBank/DDBJ whole genome shotgun (WGS) entry which is preliminary data.</text>
</comment>
<dbReference type="PANTHER" id="PTHR13806">
    <property type="entry name" value="FLOTILLIN-RELATED"/>
    <property type="match status" value="1"/>
</dbReference>
<dbReference type="InterPro" id="IPR001107">
    <property type="entry name" value="Band_7"/>
</dbReference>
<keyword evidence="7" id="KW-1185">Reference proteome</keyword>
<dbReference type="Gene3D" id="3.30.479.30">
    <property type="entry name" value="Band 7 domain"/>
    <property type="match status" value="1"/>
</dbReference>
<dbReference type="AlphaFoldDB" id="A0A267DSC7"/>
<organism evidence="6 7">
    <name type="scientific">Macrostomum lignano</name>
    <dbReference type="NCBI Taxonomy" id="282301"/>
    <lineage>
        <taxon>Eukaryota</taxon>
        <taxon>Metazoa</taxon>
        <taxon>Spiralia</taxon>
        <taxon>Lophotrochozoa</taxon>
        <taxon>Platyhelminthes</taxon>
        <taxon>Rhabditophora</taxon>
        <taxon>Macrostomorpha</taxon>
        <taxon>Macrostomida</taxon>
        <taxon>Macrostomidae</taxon>
        <taxon>Macrostomum</taxon>
    </lineage>
</organism>
<dbReference type="Proteomes" id="UP000215902">
    <property type="component" value="Unassembled WGS sequence"/>
</dbReference>
<dbReference type="PANTHER" id="PTHR13806:SF46">
    <property type="entry name" value="FLOTILLIN-1-RELATED"/>
    <property type="match status" value="1"/>
</dbReference>
<dbReference type="EMBL" id="NIVC01003285">
    <property type="protein sequence ID" value="PAA52201.1"/>
    <property type="molecule type" value="Genomic_DNA"/>
</dbReference>